<reference evidence="2" key="1">
    <citation type="submission" date="2017-02" db="UniProtKB">
        <authorList>
            <consortium name="WormBaseParasite"/>
        </authorList>
    </citation>
    <scope>IDENTIFICATION</scope>
</reference>
<feature type="coiled-coil region" evidence="1">
    <location>
        <begin position="18"/>
        <end position="91"/>
    </location>
</feature>
<name>A0A0R3RB35_9BILA</name>
<evidence type="ECO:0000313" key="2">
    <source>
        <dbReference type="WBParaSite" id="BTMF_0001725101-mRNA-1"/>
    </source>
</evidence>
<dbReference type="STRING" id="42155.A0A0R3RB35"/>
<evidence type="ECO:0000256" key="1">
    <source>
        <dbReference type="SAM" id="Coils"/>
    </source>
</evidence>
<proteinExistence type="predicted"/>
<dbReference type="WBParaSite" id="BTMF_0001725101-mRNA-1">
    <property type="protein sequence ID" value="BTMF_0001725101-mRNA-1"/>
    <property type="gene ID" value="BTMF_0001725101"/>
</dbReference>
<keyword evidence="1" id="KW-0175">Coiled coil</keyword>
<sequence length="130" mass="15749">LEKIEPEVSEVVNFRKIIENLNNEFHQQKVENENLLKQKNDIELQLSEHCEWLRNANNRIAILEDELTHLKEVNERTIEILRMENEALNQKFNFFLSFKIIFSIIIVKLKFISEKFKLNYFQNFLNKLNI</sequence>
<organism evidence="2">
    <name type="scientific">Brugia timori</name>
    <dbReference type="NCBI Taxonomy" id="42155"/>
    <lineage>
        <taxon>Eukaryota</taxon>
        <taxon>Metazoa</taxon>
        <taxon>Ecdysozoa</taxon>
        <taxon>Nematoda</taxon>
        <taxon>Chromadorea</taxon>
        <taxon>Rhabditida</taxon>
        <taxon>Spirurina</taxon>
        <taxon>Spiruromorpha</taxon>
        <taxon>Filarioidea</taxon>
        <taxon>Onchocercidae</taxon>
        <taxon>Brugia</taxon>
    </lineage>
</organism>
<dbReference type="AlphaFoldDB" id="A0A0R3RB35"/>
<protein>
    <submittedName>
        <fullName evidence="2">Uncharacterized protein</fullName>
    </submittedName>
</protein>
<accession>A0A0R3RB35</accession>